<dbReference type="Pfam" id="PF14890">
    <property type="entry name" value="Intein_splicing"/>
    <property type="match status" value="1"/>
</dbReference>
<dbReference type="CDD" id="cd00081">
    <property type="entry name" value="Hint"/>
    <property type="match status" value="2"/>
</dbReference>
<dbReference type="PROSITE" id="PS50818">
    <property type="entry name" value="INTEIN_C_TER"/>
    <property type="match status" value="1"/>
</dbReference>
<accession>A0A2H0XA45</accession>
<keyword evidence="1" id="KW-0068">Autocatalytic cleavage</keyword>
<dbReference type="InterPro" id="IPR003586">
    <property type="entry name" value="Hint_dom_C"/>
</dbReference>
<dbReference type="PRINTS" id="PR00379">
    <property type="entry name" value="INTEIN"/>
</dbReference>
<dbReference type="Gene3D" id="1.10.1660.10">
    <property type="match status" value="1"/>
</dbReference>
<evidence type="ECO:0000259" key="4">
    <source>
        <dbReference type="SMART" id="SM00306"/>
    </source>
</evidence>
<dbReference type="NCBIfam" id="TIGR01443">
    <property type="entry name" value="intein_Cterm"/>
    <property type="match status" value="1"/>
</dbReference>
<dbReference type="InterPro" id="IPR003587">
    <property type="entry name" value="Hint_dom_N"/>
</dbReference>
<reference evidence="6" key="1">
    <citation type="submission" date="2017-09" db="EMBL/GenBank/DDBJ databases">
        <title>Depth-based differentiation of microbial function through sediment-hosted aquifers and enrichment of novel symbionts in the deep terrestrial subsurface.</title>
        <authorList>
            <person name="Probst A.J."/>
            <person name="Ladd B."/>
            <person name="Jarett J.K."/>
            <person name="Geller-Mcgrath D.E."/>
            <person name="Sieber C.M.K."/>
            <person name="Emerson J.B."/>
            <person name="Anantharaman K."/>
            <person name="Thomas B.C."/>
            <person name="Malmstrom R."/>
            <person name="Stieglmeier M."/>
            <person name="Klingl A."/>
            <person name="Woyke T."/>
            <person name="Ryan C.M."/>
            <person name="Banfield J.F."/>
        </authorList>
    </citation>
    <scope>NUCLEOTIDE SEQUENCE [LARGE SCALE GENOMIC DNA]</scope>
</reference>
<evidence type="ECO:0000313" key="5">
    <source>
        <dbReference type="EMBL" id="PIS21804.1"/>
    </source>
</evidence>
<name>A0A2H0XA45_UNCKA</name>
<dbReference type="SUPFAM" id="SSF51294">
    <property type="entry name" value="Hedgehog/intein (Hint) domain"/>
    <property type="match status" value="1"/>
</dbReference>
<gene>
    <name evidence="5" type="ORF">COT51_00780</name>
</gene>
<sequence length="984" mass="104631">MVLPNSQENLLTIEEVVKKAKEMGVYFGFGDPYNRLRYYTKIGLLPHMIRKKDSAGTVSGHYPDWVVDKLVEIMRLQKEEKLSAEEIKAKLGERKIPPTFIPSFFDDVSPVAATLRVANSFSDPSVSSSLSVVNSSPLSSFSLLAVTTLVCSMFLIVLSLINYLKPSTIATFDQPSTLGDKTVVEETAGKNPNNNTLGSEGTIGISTGEDSVAAASNAANSINTNWRGTASQLQYSVLYPVAPGMADLGTSVNYWNRVFAGGINLDGHGSLELSGDLRTASIFPRDDLTIKSDQYDAFLDIQMAMRNTGPYNSGQVYVDDSFGVSGIMEVGGAAHFFSDVTIAGNQTILGGVTTSGANTYSGATIFNNTSTFNDTATFNNNVAIGDSTSDLLTVLSYIAGDLIPNVNNTYDFGSLTNQWANIYAVNTIISNDLNVGGDSNFTGNLDVGGTGSFDNATVTNNLTVGGTLTVGSISPTGNILMPDNTWIGLGAGAGRILFTDASTDILSLLDSNVGIGTSAPGYKLEVNGSGLFTTLGVGATSPNYVLYTSGAFGVGSTAYFASNVGIGTTLPDSKLHIVGGDLYVASDTPAFGNASANEDLYVQGNIEVDGQCVTGDTLLSTVAENDLIFKQIKDVQAGDFVLSLNEETGQIEPHQIKGLLDMGVKPVFKLTTEDGRTIRTTGNHPYLKKQEVGSGKWTKVIYLRLGDEIAVAGSPLRNSNSSFTDDNQLSGQSLSFLEAEEGSRQIDSFFSSHLVNQDNDDAETVSNIEAKNITEAPIEGQEDSLFLNRGLENRLVGSAGQTNFGGNQNITADLLQDGDQIRVDALIGEDFVHYSGGNSQDFFFTQNTSGITESLASGFEGDDRILSGDFVNSITSLDQTQNIGDSDPRFGYCGLAEADFGLDSDSFGGIKDFVHSSKDYTYAASSCQETATSEWQKIKSIEPVGYEQVYDIEVEGTHNFVANGIIAHNTYIGAITATGDILPG</sequence>
<dbReference type="InterPro" id="IPR030934">
    <property type="entry name" value="Intein_C"/>
</dbReference>
<dbReference type="InterPro" id="IPR006141">
    <property type="entry name" value="Intein_N"/>
</dbReference>
<comment type="caution">
    <text evidence="5">The sequence shown here is derived from an EMBL/GenBank/DDBJ whole genome shotgun (WGS) entry which is preliminary data.</text>
</comment>
<feature type="domain" description="Hint" evidence="4">
    <location>
        <begin position="610"/>
        <end position="713"/>
    </location>
</feature>
<dbReference type="PROSITE" id="PS50817">
    <property type="entry name" value="INTEIN_N_TER"/>
    <property type="match status" value="1"/>
</dbReference>
<evidence type="ECO:0000313" key="6">
    <source>
        <dbReference type="Proteomes" id="UP000231098"/>
    </source>
</evidence>
<dbReference type="SMART" id="SM00305">
    <property type="entry name" value="HintC"/>
    <property type="match status" value="1"/>
</dbReference>
<dbReference type="AlphaFoldDB" id="A0A2H0XA45"/>
<organism evidence="5 6">
    <name type="scientific">candidate division WWE3 bacterium CG08_land_8_20_14_0_20_41_15</name>
    <dbReference type="NCBI Taxonomy" id="1975086"/>
    <lineage>
        <taxon>Bacteria</taxon>
        <taxon>Katanobacteria</taxon>
    </lineage>
</organism>
<evidence type="ECO:0000256" key="2">
    <source>
        <dbReference type="ARBA" id="ARBA00023000"/>
    </source>
</evidence>
<keyword evidence="2" id="KW-0651">Protein splicing</keyword>
<feature type="domain" description="Hint" evidence="3">
    <location>
        <begin position="930"/>
        <end position="975"/>
    </location>
</feature>
<feature type="non-terminal residue" evidence="5">
    <location>
        <position position="984"/>
    </location>
</feature>
<dbReference type="InterPro" id="IPR006142">
    <property type="entry name" value="INTEIN"/>
</dbReference>
<dbReference type="SMART" id="SM00306">
    <property type="entry name" value="HintN"/>
    <property type="match status" value="1"/>
</dbReference>
<dbReference type="GO" id="GO:0016539">
    <property type="term" value="P:intein-mediated protein splicing"/>
    <property type="evidence" value="ECO:0007669"/>
    <property type="project" value="InterPro"/>
</dbReference>
<dbReference type="InterPro" id="IPR036844">
    <property type="entry name" value="Hint_dom_sf"/>
</dbReference>
<evidence type="ECO:0000256" key="1">
    <source>
        <dbReference type="ARBA" id="ARBA00022813"/>
    </source>
</evidence>
<dbReference type="Gene3D" id="2.170.16.10">
    <property type="entry name" value="Hedgehog/Intein (Hint) domain"/>
    <property type="match status" value="2"/>
</dbReference>
<dbReference type="EMBL" id="PEYV01000015">
    <property type="protein sequence ID" value="PIS21804.1"/>
    <property type="molecule type" value="Genomic_DNA"/>
</dbReference>
<evidence type="ECO:0000259" key="3">
    <source>
        <dbReference type="SMART" id="SM00305"/>
    </source>
</evidence>
<protein>
    <submittedName>
        <fullName evidence="5">Uncharacterized protein</fullName>
    </submittedName>
</protein>
<dbReference type="Proteomes" id="UP000231098">
    <property type="component" value="Unassembled WGS sequence"/>
</dbReference>
<proteinExistence type="predicted"/>